<organism evidence="1 2">
    <name type="scientific">Chara braunii</name>
    <name type="common">Braun's stonewort</name>
    <dbReference type="NCBI Taxonomy" id="69332"/>
    <lineage>
        <taxon>Eukaryota</taxon>
        <taxon>Viridiplantae</taxon>
        <taxon>Streptophyta</taxon>
        <taxon>Charophyceae</taxon>
        <taxon>Charales</taxon>
        <taxon>Characeae</taxon>
        <taxon>Chara</taxon>
    </lineage>
</organism>
<comment type="caution">
    <text evidence="1">The sequence shown here is derived from an EMBL/GenBank/DDBJ whole genome shotgun (WGS) entry which is preliminary data.</text>
</comment>
<gene>
    <name evidence="1" type="ORF">CBR_g46301</name>
</gene>
<sequence length="122" mass="13803">MVSGRCQHKLRFPLDINVATETTHYSCNNCHVTENTSMVRHAAAVLSEPFARKNHVLMLCRIWGVGAFLGARFPPCLFRQDSNSRATFFRGLSRGGDVRNRASCNAQEPRHLISSMLLVTRW</sequence>
<keyword evidence="2" id="KW-1185">Reference proteome</keyword>
<dbReference type="AlphaFoldDB" id="A0A388M0C6"/>
<evidence type="ECO:0000313" key="1">
    <source>
        <dbReference type="EMBL" id="GBG87933.1"/>
    </source>
</evidence>
<dbReference type="Gramene" id="GBG87933">
    <property type="protein sequence ID" value="GBG87933"/>
    <property type="gene ID" value="CBR_g46301"/>
</dbReference>
<dbReference type="EMBL" id="BFEA01000640">
    <property type="protein sequence ID" value="GBG87933.1"/>
    <property type="molecule type" value="Genomic_DNA"/>
</dbReference>
<name>A0A388M0C6_CHABU</name>
<accession>A0A388M0C6</accession>
<proteinExistence type="predicted"/>
<dbReference type="Proteomes" id="UP000265515">
    <property type="component" value="Unassembled WGS sequence"/>
</dbReference>
<protein>
    <submittedName>
        <fullName evidence="1">Uncharacterized protein</fullName>
    </submittedName>
</protein>
<evidence type="ECO:0000313" key="2">
    <source>
        <dbReference type="Proteomes" id="UP000265515"/>
    </source>
</evidence>
<reference evidence="1 2" key="1">
    <citation type="journal article" date="2018" name="Cell">
        <title>The Chara Genome: Secondary Complexity and Implications for Plant Terrestrialization.</title>
        <authorList>
            <person name="Nishiyama T."/>
            <person name="Sakayama H."/>
            <person name="Vries J.D."/>
            <person name="Buschmann H."/>
            <person name="Saint-Marcoux D."/>
            <person name="Ullrich K.K."/>
            <person name="Haas F.B."/>
            <person name="Vanderstraeten L."/>
            <person name="Becker D."/>
            <person name="Lang D."/>
            <person name="Vosolsobe S."/>
            <person name="Rombauts S."/>
            <person name="Wilhelmsson P.K.I."/>
            <person name="Janitza P."/>
            <person name="Kern R."/>
            <person name="Heyl A."/>
            <person name="Rumpler F."/>
            <person name="Villalobos L.I.A.C."/>
            <person name="Clay J.M."/>
            <person name="Skokan R."/>
            <person name="Toyoda A."/>
            <person name="Suzuki Y."/>
            <person name="Kagoshima H."/>
            <person name="Schijlen E."/>
            <person name="Tajeshwar N."/>
            <person name="Catarino B."/>
            <person name="Hetherington A.J."/>
            <person name="Saltykova A."/>
            <person name="Bonnot C."/>
            <person name="Breuninger H."/>
            <person name="Symeonidi A."/>
            <person name="Radhakrishnan G.V."/>
            <person name="Van Nieuwerburgh F."/>
            <person name="Deforce D."/>
            <person name="Chang C."/>
            <person name="Karol K.G."/>
            <person name="Hedrich R."/>
            <person name="Ulvskov P."/>
            <person name="Glockner G."/>
            <person name="Delwiche C.F."/>
            <person name="Petrasek J."/>
            <person name="Van de Peer Y."/>
            <person name="Friml J."/>
            <person name="Beilby M."/>
            <person name="Dolan L."/>
            <person name="Kohara Y."/>
            <person name="Sugano S."/>
            <person name="Fujiyama A."/>
            <person name="Delaux P.-M."/>
            <person name="Quint M."/>
            <person name="TheiBen G."/>
            <person name="Hagemann M."/>
            <person name="Harholt J."/>
            <person name="Dunand C."/>
            <person name="Zachgo S."/>
            <person name="Langdale J."/>
            <person name="Maumus F."/>
            <person name="Straeten D.V.D."/>
            <person name="Gould S.B."/>
            <person name="Rensing S.A."/>
        </authorList>
    </citation>
    <scope>NUCLEOTIDE SEQUENCE [LARGE SCALE GENOMIC DNA]</scope>
    <source>
        <strain evidence="1 2">S276</strain>
    </source>
</reference>